<protein>
    <submittedName>
        <fullName evidence="1">Uncharacterized protein</fullName>
    </submittedName>
</protein>
<sequence>MGLRTRFNNCISNSNINQLFCDTFKTNILLVKSIDKIFY</sequence>
<evidence type="ECO:0000313" key="1">
    <source>
        <dbReference type="EMBL" id="MBX57347.1"/>
    </source>
</evidence>
<name>A0A2P2PRG9_RHIMU</name>
<dbReference type="AlphaFoldDB" id="A0A2P2PRG9"/>
<organism evidence="1">
    <name type="scientific">Rhizophora mucronata</name>
    <name type="common">Asiatic mangrove</name>
    <dbReference type="NCBI Taxonomy" id="61149"/>
    <lineage>
        <taxon>Eukaryota</taxon>
        <taxon>Viridiplantae</taxon>
        <taxon>Streptophyta</taxon>
        <taxon>Embryophyta</taxon>
        <taxon>Tracheophyta</taxon>
        <taxon>Spermatophyta</taxon>
        <taxon>Magnoliopsida</taxon>
        <taxon>eudicotyledons</taxon>
        <taxon>Gunneridae</taxon>
        <taxon>Pentapetalae</taxon>
        <taxon>rosids</taxon>
        <taxon>fabids</taxon>
        <taxon>Malpighiales</taxon>
        <taxon>Rhizophoraceae</taxon>
        <taxon>Rhizophora</taxon>
    </lineage>
</organism>
<dbReference type="EMBL" id="GGEC01076863">
    <property type="protein sequence ID" value="MBX57347.1"/>
    <property type="molecule type" value="Transcribed_RNA"/>
</dbReference>
<accession>A0A2P2PRG9</accession>
<reference evidence="1" key="1">
    <citation type="submission" date="2018-02" db="EMBL/GenBank/DDBJ databases">
        <title>Rhizophora mucronata_Transcriptome.</title>
        <authorList>
            <person name="Meera S.P."/>
            <person name="Sreeshan A."/>
            <person name="Augustine A."/>
        </authorList>
    </citation>
    <scope>NUCLEOTIDE SEQUENCE</scope>
    <source>
        <tissue evidence="1">Leaf</tissue>
    </source>
</reference>
<proteinExistence type="predicted"/>